<reference evidence="2 3" key="1">
    <citation type="submission" date="2015-09" db="EMBL/GenBank/DDBJ databases">
        <title>Genome sequencing project for genomic taxonomy and phylogenomics of Bacillus-like bacteria.</title>
        <authorList>
            <person name="Liu B."/>
            <person name="Wang J."/>
            <person name="Zhu Y."/>
            <person name="Liu G."/>
            <person name="Chen Q."/>
            <person name="Chen Z."/>
            <person name="Lan J."/>
            <person name="Che J."/>
            <person name="Ge C."/>
            <person name="Shi H."/>
            <person name="Pan Z."/>
            <person name="Liu X."/>
        </authorList>
    </citation>
    <scope>NUCLEOTIDE SEQUENCE [LARGE SCALE GENOMIC DNA]</scope>
    <source>
        <strain evidence="2 3">DSM 8552</strain>
    </source>
</reference>
<dbReference type="RefSeq" id="WP_055744210.1">
    <property type="nucleotide sequence ID" value="NZ_LJJB01000007.1"/>
</dbReference>
<keyword evidence="1" id="KW-1133">Transmembrane helix</keyword>
<dbReference type="Proteomes" id="UP000051063">
    <property type="component" value="Unassembled WGS sequence"/>
</dbReference>
<feature type="transmembrane region" description="Helical" evidence="1">
    <location>
        <begin position="45"/>
        <end position="64"/>
    </location>
</feature>
<organism evidence="2 3">
    <name type="scientific">Brevibacillus choshinensis</name>
    <dbReference type="NCBI Taxonomy" id="54911"/>
    <lineage>
        <taxon>Bacteria</taxon>
        <taxon>Bacillati</taxon>
        <taxon>Bacillota</taxon>
        <taxon>Bacilli</taxon>
        <taxon>Bacillales</taxon>
        <taxon>Paenibacillaceae</taxon>
        <taxon>Brevibacillus</taxon>
    </lineage>
</organism>
<keyword evidence="3" id="KW-1185">Reference proteome</keyword>
<accession>A0ABR5NEH0</accession>
<evidence type="ECO:0000256" key="1">
    <source>
        <dbReference type="SAM" id="Phobius"/>
    </source>
</evidence>
<keyword evidence="1" id="KW-0812">Transmembrane</keyword>
<evidence type="ECO:0008006" key="4">
    <source>
        <dbReference type="Google" id="ProtNLM"/>
    </source>
</evidence>
<evidence type="ECO:0000313" key="3">
    <source>
        <dbReference type="Proteomes" id="UP000051063"/>
    </source>
</evidence>
<feature type="transmembrane region" description="Helical" evidence="1">
    <location>
        <begin position="12"/>
        <end position="33"/>
    </location>
</feature>
<sequence>MGYSLADWMIYTIWAIFGLMIIDFLIVLFRSFWQGSFHPSFVLGYLKDILYFILPLNVLVSMTSIDPTGYTLLVFYFIGGLAVIIKYVLDIKSRFES</sequence>
<dbReference type="EMBL" id="LJJB01000007">
    <property type="protein sequence ID" value="KQL49883.1"/>
    <property type="molecule type" value="Genomic_DNA"/>
</dbReference>
<comment type="caution">
    <text evidence="2">The sequence shown here is derived from an EMBL/GenBank/DDBJ whole genome shotgun (WGS) entry which is preliminary data.</text>
</comment>
<protein>
    <recommendedName>
        <fullName evidence="4">YggT family protein</fullName>
    </recommendedName>
</protein>
<proteinExistence type="predicted"/>
<keyword evidence="1" id="KW-0472">Membrane</keyword>
<name>A0ABR5NEH0_BRECH</name>
<evidence type="ECO:0000313" key="2">
    <source>
        <dbReference type="EMBL" id="KQL49883.1"/>
    </source>
</evidence>
<gene>
    <name evidence="2" type="ORF">AN963_09385</name>
</gene>
<feature type="transmembrane region" description="Helical" evidence="1">
    <location>
        <begin position="70"/>
        <end position="89"/>
    </location>
</feature>